<evidence type="ECO:0000256" key="3">
    <source>
        <dbReference type="PROSITE-ProRule" id="PRU10141"/>
    </source>
</evidence>
<evidence type="ECO:0000256" key="4">
    <source>
        <dbReference type="SAM" id="MobiDB-lite"/>
    </source>
</evidence>
<organism evidence="7 8">
    <name type="scientific">Crucibulum laeve</name>
    <dbReference type="NCBI Taxonomy" id="68775"/>
    <lineage>
        <taxon>Eukaryota</taxon>
        <taxon>Fungi</taxon>
        <taxon>Dikarya</taxon>
        <taxon>Basidiomycota</taxon>
        <taxon>Agaricomycotina</taxon>
        <taxon>Agaricomycetes</taxon>
        <taxon>Agaricomycetidae</taxon>
        <taxon>Agaricales</taxon>
        <taxon>Agaricineae</taxon>
        <taxon>Nidulariaceae</taxon>
        <taxon>Crucibulum</taxon>
    </lineage>
</organism>
<evidence type="ECO:0000256" key="5">
    <source>
        <dbReference type="SAM" id="Phobius"/>
    </source>
</evidence>
<feature type="region of interest" description="Disordered" evidence="4">
    <location>
        <begin position="598"/>
        <end position="619"/>
    </location>
</feature>
<dbReference type="EMBL" id="ML213604">
    <property type="protein sequence ID" value="TFK38065.1"/>
    <property type="molecule type" value="Genomic_DNA"/>
</dbReference>
<evidence type="ECO:0000256" key="2">
    <source>
        <dbReference type="ARBA" id="ARBA00022840"/>
    </source>
</evidence>
<evidence type="ECO:0000313" key="7">
    <source>
        <dbReference type="EMBL" id="TFK38065.1"/>
    </source>
</evidence>
<dbReference type="PROSITE" id="PS00107">
    <property type="entry name" value="PROTEIN_KINASE_ATP"/>
    <property type="match status" value="1"/>
</dbReference>
<dbReference type="GO" id="GO:0005737">
    <property type="term" value="C:cytoplasm"/>
    <property type="evidence" value="ECO:0007669"/>
    <property type="project" value="TreeGrafter"/>
</dbReference>
<keyword evidence="1 3" id="KW-0547">Nucleotide-binding</keyword>
<sequence length="640" mass="71110">MIIDIIHHTNSEHGDIWRDTTLSYSASSSLGCALLGPVEAFFIIILPTIYAGITYAFQYFMSSTQVKNASPEYTHPALDTRIQVRVEIRGLEPIKELKLIGVLGSGGYGVVYRAVVTSPSSPNPKTFAVKCLSHTASSNRQQHVDKEAELHACVSNHPHIITLYTVQKDADFTYMVMEFAPEHDLFTQILHERRYLGNSSLIKEVFLQLLDAVEYCHLHGIFHRDLKPENILCFDNGNRIALTDFGLATKDTWSQEFRTGSMYHMSPECQLDGTKSEEAYSPQSNDVWSLGIILLNLTTSRSPWKTATHEDPIFQAFSRNSRSFLPTILPISAQFNDILVEALAVQCRNRISIHKLRDCVRAIDSFYCPSAFLEGTLAHCDWEVELESQPQKPQGWKEGHVISQSRSAIEYRKHASYAQLLSNDRLLSNVVANSCLSVHPDPADTFTLSTSARVSHERTSISSALDLDLIEHLPDDEISSIESSSSNKQYIWDSGRSSKKAFVWPDDVQAGDLMSTSNESLVDHRLHGKYQPHRIPASSVAGTYTTSDDQLVSAAAAYGDLCPSLSSVMGATTIPCEAQAGASQSRTQKSKRALGFLSFPRSAKSSAKPEGAPPESRRKLQMTFKFSAFAGRRFNQNTSS</sequence>
<evidence type="ECO:0000256" key="1">
    <source>
        <dbReference type="ARBA" id="ARBA00022741"/>
    </source>
</evidence>
<protein>
    <submittedName>
        <fullName evidence="7">Kinase-like domain-containing protein</fullName>
    </submittedName>
</protein>
<keyword evidence="5" id="KW-1133">Transmembrane helix</keyword>
<dbReference type="InterPro" id="IPR000719">
    <property type="entry name" value="Prot_kinase_dom"/>
</dbReference>
<feature type="binding site" evidence="3">
    <location>
        <position position="130"/>
    </location>
    <ligand>
        <name>ATP</name>
        <dbReference type="ChEBI" id="CHEBI:30616"/>
    </ligand>
</feature>
<proteinExistence type="predicted"/>
<dbReference type="SMART" id="SM00220">
    <property type="entry name" value="S_TKc"/>
    <property type="match status" value="1"/>
</dbReference>
<evidence type="ECO:0000259" key="6">
    <source>
        <dbReference type="PROSITE" id="PS50011"/>
    </source>
</evidence>
<dbReference type="InterPro" id="IPR008271">
    <property type="entry name" value="Ser/Thr_kinase_AS"/>
</dbReference>
<dbReference type="PROSITE" id="PS00108">
    <property type="entry name" value="PROTEIN_KINASE_ST"/>
    <property type="match status" value="1"/>
</dbReference>
<keyword evidence="7" id="KW-0808">Transferase</keyword>
<dbReference type="PANTHER" id="PTHR44167">
    <property type="entry name" value="OVARIAN-SPECIFIC SERINE/THREONINE-PROTEIN KINASE LOK-RELATED"/>
    <property type="match status" value="1"/>
</dbReference>
<keyword evidence="2 3" id="KW-0067">ATP-binding</keyword>
<keyword evidence="7" id="KW-0418">Kinase</keyword>
<dbReference type="AlphaFoldDB" id="A0A5C3LZD6"/>
<feature type="domain" description="Protein kinase" evidence="6">
    <location>
        <begin position="97"/>
        <end position="367"/>
    </location>
</feature>
<accession>A0A5C3LZD6</accession>
<dbReference type="PANTHER" id="PTHR44167:SF24">
    <property type="entry name" value="SERINE_THREONINE-PROTEIN KINASE CHK2"/>
    <property type="match status" value="1"/>
</dbReference>
<keyword evidence="8" id="KW-1185">Reference proteome</keyword>
<feature type="transmembrane region" description="Helical" evidence="5">
    <location>
        <begin position="40"/>
        <end position="60"/>
    </location>
</feature>
<keyword evidence="5" id="KW-0472">Membrane</keyword>
<dbReference type="Proteomes" id="UP000308652">
    <property type="component" value="Unassembled WGS sequence"/>
</dbReference>
<dbReference type="GO" id="GO:0005634">
    <property type="term" value="C:nucleus"/>
    <property type="evidence" value="ECO:0007669"/>
    <property type="project" value="TreeGrafter"/>
</dbReference>
<dbReference type="GO" id="GO:0005524">
    <property type="term" value="F:ATP binding"/>
    <property type="evidence" value="ECO:0007669"/>
    <property type="project" value="UniProtKB-UniRule"/>
</dbReference>
<evidence type="ECO:0000313" key="8">
    <source>
        <dbReference type="Proteomes" id="UP000308652"/>
    </source>
</evidence>
<dbReference type="GO" id="GO:0044773">
    <property type="term" value="P:mitotic DNA damage checkpoint signaling"/>
    <property type="evidence" value="ECO:0007669"/>
    <property type="project" value="TreeGrafter"/>
</dbReference>
<dbReference type="GO" id="GO:0004674">
    <property type="term" value="F:protein serine/threonine kinase activity"/>
    <property type="evidence" value="ECO:0007669"/>
    <property type="project" value="TreeGrafter"/>
</dbReference>
<dbReference type="Pfam" id="PF00069">
    <property type="entry name" value="Pkinase"/>
    <property type="match status" value="1"/>
</dbReference>
<reference evidence="7 8" key="1">
    <citation type="journal article" date="2019" name="Nat. Ecol. Evol.">
        <title>Megaphylogeny resolves global patterns of mushroom evolution.</title>
        <authorList>
            <person name="Varga T."/>
            <person name="Krizsan K."/>
            <person name="Foldi C."/>
            <person name="Dima B."/>
            <person name="Sanchez-Garcia M."/>
            <person name="Sanchez-Ramirez S."/>
            <person name="Szollosi G.J."/>
            <person name="Szarkandi J.G."/>
            <person name="Papp V."/>
            <person name="Albert L."/>
            <person name="Andreopoulos W."/>
            <person name="Angelini C."/>
            <person name="Antonin V."/>
            <person name="Barry K.W."/>
            <person name="Bougher N.L."/>
            <person name="Buchanan P."/>
            <person name="Buyck B."/>
            <person name="Bense V."/>
            <person name="Catcheside P."/>
            <person name="Chovatia M."/>
            <person name="Cooper J."/>
            <person name="Damon W."/>
            <person name="Desjardin D."/>
            <person name="Finy P."/>
            <person name="Geml J."/>
            <person name="Haridas S."/>
            <person name="Hughes K."/>
            <person name="Justo A."/>
            <person name="Karasinski D."/>
            <person name="Kautmanova I."/>
            <person name="Kiss B."/>
            <person name="Kocsube S."/>
            <person name="Kotiranta H."/>
            <person name="LaButti K.M."/>
            <person name="Lechner B.E."/>
            <person name="Liimatainen K."/>
            <person name="Lipzen A."/>
            <person name="Lukacs Z."/>
            <person name="Mihaltcheva S."/>
            <person name="Morgado L.N."/>
            <person name="Niskanen T."/>
            <person name="Noordeloos M.E."/>
            <person name="Ohm R.A."/>
            <person name="Ortiz-Santana B."/>
            <person name="Ovrebo C."/>
            <person name="Racz N."/>
            <person name="Riley R."/>
            <person name="Savchenko A."/>
            <person name="Shiryaev A."/>
            <person name="Soop K."/>
            <person name="Spirin V."/>
            <person name="Szebenyi C."/>
            <person name="Tomsovsky M."/>
            <person name="Tulloss R.E."/>
            <person name="Uehling J."/>
            <person name="Grigoriev I.V."/>
            <person name="Vagvolgyi C."/>
            <person name="Papp T."/>
            <person name="Martin F.M."/>
            <person name="Miettinen O."/>
            <person name="Hibbett D.S."/>
            <person name="Nagy L.G."/>
        </authorList>
    </citation>
    <scope>NUCLEOTIDE SEQUENCE [LARGE SCALE GENOMIC DNA]</scope>
    <source>
        <strain evidence="7 8">CBS 166.37</strain>
    </source>
</reference>
<dbReference type="SUPFAM" id="SSF56112">
    <property type="entry name" value="Protein kinase-like (PK-like)"/>
    <property type="match status" value="1"/>
</dbReference>
<dbReference type="Gene3D" id="1.10.510.10">
    <property type="entry name" value="Transferase(Phosphotransferase) domain 1"/>
    <property type="match status" value="1"/>
</dbReference>
<dbReference type="PROSITE" id="PS50011">
    <property type="entry name" value="PROTEIN_KINASE_DOM"/>
    <property type="match status" value="1"/>
</dbReference>
<dbReference type="InterPro" id="IPR011009">
    <property type="entry name" value="Kinase-like_dom_sf"/>
</dbReference>
<dbReference type="InterPro" id="IPR017441">
    <property type="entry name" value="Protein_kinase_ATP_BS"/>
</dbReference>
<name>A0A5C3LZD6_9AGAR</name>
<gene>
    <name evidence="7" type="ORF">BDQ12DRAFT_683904</name>
</gene>
<dbReference type="STRING" id="68775.A0A5C3LZD6"/>
<dbReference type="OrthoDB" id="541276at2759"/>
<keyword evidence="5" id="KW-0812">Transmembrane</keyword>